<dbReference type="PANTHER" id="PTHR11079:SF203">
    <property type="entry name" value="CMP_DCMP-TYPE DEAMINASE DOMAIN-CONTAINING PROTEIN"/>
    <property type="match status" value="1"/>
</dbReference>
<organism evidence="3 4">
    <name type="scientific">Podospora didyma</name>
    <dbReference type="NCBI Taxonomy" id="330526"/>
    <lineage>
        <taxon>Eukaryota</taxon>
        <taxon>Fungi</taxon>
        <taxon>Dikarya</taxon>
        <taxon>Ascomycota</taxon>
        <taxon>Pezizomycotina</taxon>
        <taxon>Sordariomycetes</taxon>
        <taxon>Sordariomycetidae</taxon>
        <taxon>Sordariales</taxon>
        <taxon>Podosporaceae</taxon>
        <taxon>Podospora</taxon>
    </lineage>
</organism>
<name>A0AAE0U532_9PEZI</name>
<keyword evidence="1" id="KW-0732">Signal</keyword>
<feature type="chain" id="PRO_5042123322" evidence="1">
    <location>
        <begin position="25"/>
        <end position="244"/>
    </location>
</feature>
<accession>A0AAE0U532</accession>
<feature type="signal peptide" evidence="1">
    <location>
        <begin position="1"/>
        <end position="24"/>
    </location>
</feature>
<evidence type="ECO:0000313" key="4">
    <source>
        <dbReference type="Proteomes" id="UP001285441"/>
    </source>
</evidence>
<reference evidence="3" key="2">
    <citation type="submission" date="2023-06" db="EMBL/GenBank/DDBJ databases">
        <authorList>
            <consortium name="Lawrence Berkeley National Laboratory"/>
            <person name="Haridas S."/>
            <person name="Hensen N."/>
            <person name="Bonometti L."/>
            <person name="Westerberg I."/>
            <person name="Brannstrom I.O."/>
            <person name="Guillou S."/>
            <person name="Cros-Aarteil S."/>
            <person name="Calhoun S."/>
            <person name="Kuo A."/>
            <person name="Mondo S."/>
            <person name="Pangilinan J."/>
            <person name="Riley R."/>
            <person name="LaButti K."/>
            <person name="Andreopoulos B."/>
            <person name="Lipzen A."/>
            <person name="Chen C."/>
            <person name="Yanf M."/>
            <person name="Daum C."/>
            <person name="Ng V."/>
            <person name="Clum A."/>
            <person name="Steindorff A."/>
            <person name="Ohm R."/>
            <person name="Martin F."/>
            <person name="Silar P."/>
            <person name="Natvig D."/>
            <person name="Lalanne C."/>
            <person name="Gautier V."/>
            <person name="Ament-velasquez S.L."/>
            <person name="Kruys A."/>
            <person name="Hutchinson M.I."/>
            <person name="Powell A.J."/>
            <person name="Barry K."/>
            <person name="Miller A.N."/>
            <person name="Grigoriev I.V."/>
            <person name="Debuchy R."/>
            <person name="Gladieux P."/>
            <person name="Thoren M.H."/>
            <person name="Johannesson H."/>
        </authorList>
    </citation>
    <scope>NUCLEOTIDE SEQUENCE</scope>
    <source>
        <strain evidence="3">CBS 232.78</strain>
    </source>
</reference>
<gene>
    <name evidence="3" type="ORF">B0H63DRAFT_467608</name>
</gene>
<dbReference type="AlphaFoldDB" id="A0AAE0U532"/>
<feature type="domain" description="CMP/dCMP-type deaminase" evidence="2">
    <location>
        <begin position="57"/>
        <end position="187"/>
    </location>
</feature>
<keyword evidence="4" id="KW-1185">Reference proteome</keyword>
<protein>
    <submittedName>
        <fullName evidence="3">Guanine deaminase</fullName>
    </submittedName>
</protein>
<dbReference type="GO" id="GO:0052717">
    <property type="term" value="F:tRNA-specific adenosine-34 deaminase activity"/>
    <property type="evidence" value="ECO:0007669"/>
    <property type="project" value="TreeGrafter"/>
</dbReference>
<evidence type="ECO:0000313" key="3">
    <source>
        <dbReference type="EMBL" id="KAK3391266.1"/>
    </source>
</evidence>
<dbReference type="Proteomes" id="UP001285441">
    <property type="component" value="Unassembled WGS sequence"/>
</dbReference>
<dbReference type="GO" id="GO:0002100">
    <property type="term" value="P:tRNA wobble adenosine to inosine editing"/>
    <property type="evidence" value="ECO:0007669"/>
    <property type="project" value="TreeGrafter"/>
</dbReference>
<dbReference type="EMBL" id="JAULSW010000002">
    <property type="protein sequence ID" value="KAK3391266.1"/>
    <property type="molecule type" value="Genomic_DNA"/>
</dbReference>
<evidence type="ECO:0000256" key="1">
    <source>
        <dbReference type="SAM" id="SignalP"/>
    </source>
</evidence>
<dbReference type="PROSITE" id="PS51747">
    <property type="entry name" value="CYT_DCMP_DEAMINASES_2"/>
    <property type="match status" value="1"/>
</dbReference>
<dbReference type="Gene3D" id="3.40.140.10">
    <property type="entry name" value="Cytidine Deaminase, domain 2"/>
    <property type="match status" value="1"/>
</dbReference>
<dbReference type="Pfam" id="PF00383">
    <property type="entry name" value="dCMP_cyt_deam_1"/>
    <property type="match status" value="1"/>
</dbReference>
<proteinExistence type="predicted"/>
<sequence>MTRYSQALAVLASVFLTLAQEGSAHPGGHSNKRSALAAAVQVPIGDPELTINSIPFTTRAHWMRQANIALGAPCPFAAFGTVIVNHTGSTGLGQVVCTGANNNSRTGNPTLHGEIAAINHCSAILTDPTGPYRLTPAAALAAFADFSLYTNAESCPMCAAAIRWAGFKEYIYGTSIDTLIEKGWGQIRIGSAEIVAQSFDLPRPTRLMGGVLANETDPFFLWQFDPAFACPGGCGRTGGSCKAV</sequence>
<dbReference type="PANTHER" id="PTHR11079">
    <property type="entry name" value="CYTOSINE DEAMINASE FAMILY MEMBER"/>
    <property type="match status" value="1"/>
</dbReference>
<comment type="caution">
    <text evidence="3">The sequence shown here is derived from an EMBL/GenBank/DDBJ whole genome shotgun (WGS) entry which is preliminary data.</text>
</comment>
<dbReference type="CDD" id="cd01285">
    <property type="entry name" value="nucleoside_deaminase"/>
    <property type="match status" value="1"/>
</dbReference>
<dbReference type="SUPFAM" id="SSF53927">
    <property type="entry name" value="Cytidine deaminase-like"/>
    <property type="match status" value="1"/>
</dbReference>
<dbReference type="InterPro" id="IPR016193">
    <property type="entry name" value="Cytidine_deaminase-like"/>
</dbReference>
<dbReference type="InterPro" id="IPR002125">
    <property type="entry name" value="CMP_dCMP_dom"/>
</dbReference>
<evidence type="ECO:0000259" key="2">
    <source>
        <dbReference type="PROSITE" id="PS51747"/>
    </source>
</evidence>
<reference evidence="3" key="1">
    <citation type="journal article" date="2023" name="Mol. Phylogenet. Evol.">
        <title>Genome-scale phylogeny and comparative genomics of the fungal order Sordariales.</title>
        <authorList>
            <person name="Hensen N."/>
            <person name="Bonometti L."/>
            <person name="Westerberg I."/>
            <person name="Brannstrom I.O."/>
            <person name="Guillou S."/>
            <person name="Cros-Aarteil S."/>
            <person name="Calhoun S."/>
            <person name="Haridas S."/>
            <person name="Kuo A."/>
            <person name="Mondo S."/>
            <person name="Pangilinan J."/>
            <person name="Riley R."/>
            <person name="LaButti K."/>
            <person name="Andreopoulos B."/>
            <person name="Lipzen A."/>
            <person name="Chen C."/>
            <person name="Yan M."/>
            <person name="Daum C."/>
            <person name="Ng V."/>
            <person name="Clum A."/>
            <person name="Steindorff A."/>
            <person name="Ohm R.A."/>
            <person name="Martin F."/>
            <person name="Silar P."/>
            <person name="Natvig D.O."/>
            <person name="Lalanne C."/>
            <person name="Gautier V."/>
            <person name="Ament-Velasquez S.L."/>
            <person name="Kruys A."/>
            <person name="Hutchinson M.I."/>
            <person name="Powell A.J."/>
            <person name="Barry K."/>
            <person name="Miller A.N."/>
            <person name="Grigoriev I.V."/>
            <person name="Debuchy R."/>
            <person name="Gladieux P."/>
            <person name="Hiltunen Thoren M."/>
            <person name="Johannesson H."/>
        </authorList>
    </citation>
    <scope>NUCLEOTIDE SEQUENCE</scope>
    <source>
        <strain evidence="3">CBS 232.78</strain>
    </source>
</reference>